<name>A0A7C4BCC4_9CREN</name>
<organism evidence="1">
    <name type="scientific">Ignisphaera aggregans</name>
    <dbReference type="NCBI Taxonomy" id="334771"/>
    <lineage>
        <taxon>Archaea</taxon>
        <taxon>Thermoproteota</taxon>
        <taxon>Thermoprotei</taxon>
        <taxon>Desulfurococcales</taxon>
        <taxon>Desulfurococcaceae</taxon>
        <taxon>Ignisphaera</taxon>
    </lineage>
</organism>
<comment type="caution">
    <text evidence="1">The sequence shown here is derived from an EMBL/GenBank/DDBJ whole genome shotgun (WGS) entry which is preliminary data.</text>
</comment>
<reference evidence="1" key="1">
    <citation type="journal article" date="2020" name="mSystems">
        <title>Genome- and Community-Level Interaction Insights into Carbon Utilization and Element Cycling Functions of Hydrothermarchaeota in Hydrothermal Sediment.</title>
        <authorList>
            <person name="Zhou Z."/>
            <person name="Liu Y."/>
            <person name="Xu W."/>
            <person name="Pan J."/>
            <person name="Luo Z.H."/>
            <person name="Li M."/>
        </authorList>
    </citation>
    <scope>NUCLEOTIDE SEQUENCE [LARGE SCALE GENOMIC DNA]</scope>
    <source>
        <strain evidence="1">SpSt-732</strain>
    </source>
</reference>
<protein>
    <submittedName>
        <fullName evidence="1">DUF2286 domain-containing protein</fullName>
    </submittedName>
</protein>
<dbReference type="Pfam" id="PF10051">
    <property type="entry name" value="DUF2286"/>
    <property type="match status" value="1"/>
</dbReference>
<dbReference type="InterPro" id="IPR017006">
    <property type="entry name" value="UCP032756"/>
</dbReference>
<sequence length="141" mass="16556">MKVAVMRAELGEIKEKSLVEGDFNKVLKDVVVKALGLWDPQKSDLIIMKHRQEINVKLPISKEQYELYSQYNLRRKGDYATFEIPVYLISFENEWVDDSIFDSKIFVVAPYIDEYCTEKVEELAKSITTPEKEEKEEIEEE</sequence>
<evidence type="ECO:0000313" key="1">
    <source>
        <dbReference type="EMBL" id="HGI87136.1"/>
    </source>
</evidence>
<proteinExistence type="predicted"/>
<accession>A0A7C4BCC4</accession>
<gene>
    <name evidence="1" type="ORF">ENV14_01880</name>
</gene>
<dbReference type="EMBL" id="DTFF01000014">
    <property type="protein sequence ID" value="HGI87136.1"/>
    <property type="molecule type" value="Genomic_DNA"/>
</dbReference>
<dbReference type="AlphaFoldDB" id="A0A7C4BCC4"/>